<dbReference type="Gene3D" id="3.30.300.20">
    <property type="match status" value="1"/>
</dbReference>
<protein>
    <submittedName>
        <fullName evidence="1">OsmC-like family protein</fullName>
    </submittedName>
</protein>
<reference evidence="1 2" key="1">
    <citation type="submission" date="2014-10" db="EMBL/GenBank/DDBJ databases">
        <authorList>
            <person name="Seo M.-J."/>
            <person name="Seok Y.J."/>
            <person name="Cha I.-T."/>
        </authorList>
    </citation>
    <scope>NUCLEOTIDE SEQUENCE [LARGE SCALE GENOMIC DNA]</scope>
    <source>
        <strain evidence="1 2">NEU</strain>
    </source>
</reference>
<dbReference type="Pfam" id="PF02566">
    <property type="entry name" value="OsmC"/>
    <property type="match status" value="1"/>
</dbReference>
<evidence type="ECO:0000313" key="1">
    <source>
        <dbReference type="EMBL" id="OIJ42173.1"/>
    </source>
</evidence>
<dbReference type="EMBL" id="JRYB01000001">
    <property type="protein sequence ID" value="OIJ42173.1"/>
    <property type="molecule type" value="Genomic_DNA"/>
</dbReference>
<proteinExistence type="predicted"/>
<dbReference type="InterPro" id="IPR015946">
    <property type="entry name" value="KH_dom-like_a/b"/>
</dbReference>
<accession>A0A1S2NBF3</accession>
<dbReference type="InterPro" id="IPR003718">
    <property type="entry name" value="OsmC/Ohr_fam"/>
</dbReference>
<dbReference type="RefSeq" id="WP_071362701.1">
    <property type="nucleotide sequence ID" value="NZ_JRYB01000001.1"/>
</dbReference>
<dbReference type="InterPro" id="IPR036102">
    <property type="entry name" value="OsmC/Ohrsf"/>
</dbReference>
<dbReference type="PANTHER" id="PTHR39624">
    <property type="entry name" value="PROTEIN INVOLVED IN RIMO-MEDIATED BETA-METHYLTHIOLATION OF RIBOSOMAL PROTEIN S12 YCAO"/>
    <property type="match status" value="1"/>
</dbReference>
<sequence length="131" mass="14257">MQVTTTRGNDKLQYKIRIGKHELIADAPEAFGGDASGPEPHDLLAASLAACTALTVTMYAIRKGMQLDDVRVAIDHGQQDGAYELRRHIEFVGQLSADERARLLDIANKCPVHKTLSGTIHIHTDAVQATN</sequence>
<organism evidence="1 2">
    <name type="scientific">Massilia timonae</name>
    <dbReference type="NCBI Taxonomy" id="47229"/>
    <lineage>
        <taxon>Bacteria</taxon>
        <taxon>Pseudomonadati</taxon>
        <taxon>Pseudomonadota</taxon>
        <taxon>Betaproteobacteria</taxon>
        <taxon>Burkholderiales</taxon>
        <taxon>Oxalobacteraceae</taxon>
        <taxon>Telluria group</taxon>
        <taxon>Massilia</taxon>
    </lineage>
</organism>
<dbReference type="PANTHER" id="PTHR39624:SF2">
    <property type="entry name" value="OSMC-LIKE PROTEIN"/>
    <property type="match status" value="1"/>
</dbReference>
<comment type="caution">
    <text evidence="1">The sequence shown here is derived from an EMBL/GenBank/DDBJ whole genome shotgun (WGS) entry which is preliminary data.</text>
</comment>
<dbReference type="SUPFAM" id="SSF82784">
    <property type="entry name" value="OsmC-like"/>
    <property type="match status" value="1"/>
</dbReference>
<dbReference type="Proteomes" id="UP000180246">
    <property type="component" value="Unassembled WGS sequence"/>
</dbReference>
<evidence type="ECO:0000313" key="2">
    <source>
        <dbReference type="Proteomes" id="UP000180246"/>
    </source>
</evidence>
<name>A0A1S2NBF3_9BURK</name>
<dbReference type="AlphaFoldDB" id="A0A1S2NBF3"/>
<gene>
    <name evidence="1" type="ORF">LO55_3875</name>
</gene>